<reference evidence="2 3" key="1">
    <citation type="submission" date="2020-04" db="EMBL/GenBank/DDBJ databases">
        <authorList>
            <consortium name="Desulfovibrio sp. FSS-1 genome sequencing consortium"/>
            <person name="Shimoshige H."/>
            <person name="Kobayashi H."/>
            <person name="Maekawa T."/>
        </authorList>
    </citation>
    <scope>NUCLEOTIDE SEQUENCE [LARGE SCALE GENOMIC DNA]</scope>
    <source>
        <strain evidence="2 3">SIID29052-01</strain>
    </source>
</reference>
<proteinExistence type="predicted"/>
<dbReference type="EMBL" id="BLTE01000016">
    <property type="protein sequence ID" value="GFK95382.1"/>
    <property type="molecule type" value="Genomic_DNA"/>
</dbReference>
<evidence type="ECO:0000256" key="1">
    <source>
        <dbReference type="SAM" id="MobiDB-lite"/>
    </source>
</evidence>
<keyword evidence="3" id="KW-1185">Reference proteome</keyword>
<comment type="caution">
    <text evidence="2">The sequence shown here is derived from an EMBL/GenBank/DDBJ whole genome shotgun (WGS) entry which is preliminary data.</text>
</comment>
<dbReference type="AlphaFoldDB" id="A0A6V8LSD2"/>
<accession>A0A6V8LSD2</accession>
<evidence type="ECO:0000313" key="2">
    <source>
        <dbReference type="EMBL" id="GFK95382.1"/>
    </source>
</evidence>
<organism evidence="2 3">
    <name type="scientific">Fundidesulfovibrio magnetotacticus</name>
    <dbReference type="NCBI Taxonomy" id="2730080"/>
    <lineage>
        <taxon>Bacteria</taxon>
        <taxon>Pseudomonadati</taxon>
        <taxon>Thermodesulfobacteriota</taxon>
        <taxon>Desulfovibrionia</taxon>
        <taxon>Desulfovibrionales</taxon>
        <taxon>Desulfovibrionaceae</taxon>
        <taxon>Fundidesulfovibrio</taxon>
    </lineage>
</organism>
<protein>
    <submittedName>
        <fullName evidence="2">Uncharacterized protein</fullName>
    </submittedName>
</protein>
<feature type="region of interest" description="Disordered" evidence="1">
    <location>
        <begin position="1"/>
        <end position="77"/>
    </location>
</feature>
<sequence length="77" mass="8964">MERTEYHGHLCNMRQSRPPLHEGLTRERGVGLLERGTSPVDWSLPLRRPPVRRGSPRTHAPRPLEHDKKHPPVYYPA</sequence>
<gene>
    <name evidence="2" type="ORF">NNJEOMEG_03245</name>
</gene>
<feature type="compositionally biased region" description="Basic residues" evidence="1">
    <location>
        <begin position="49"/>
        <end position="60"/>
    </location>
</feature>
<name>A0A6V8LSD2_9BACT</name>
<feature type="compositionally biased region" description="Basic and acidic residues" evidence="1">
    <location>
        <begin position="19"/>
        <end position="29"/>
    </location>
</feature>
<dbReference type="Proteomes" id="UP000494245">
    <property type="component" value="Unassembled WGS sequence"/>
</dbReference>
<evidence type="ECO:0000313" key="3">
    <source>
        <dbReference type="Proteomes" id="UP000494245"/>
    </source>
</evidence>
<reference evidence="2 3" key="2">
    <citation type="submission" date="2020-05" db="EMBL/GenBank/DDBJ databases">
        <title>Draft genome sequence of Desulfovibrio sp. strainFSS-1.</title>
        <authorList>
            <person name="Shimoshige H."/>
            <person name="Kobayashi H."/>
            <person name="Maekawa T."/>
        </authorList>
    </citation>
    <scope>NUCLEOTIDE SEQUENCE [LARGE SCALE GENOMIC DNA]</scope>
    <source>
        <strain evidence="2 3">SIID29052-01</strain>
    </source>
</reference>